<keyword evidence="2" id="KW-0067">ATP-binding</keyword>
<comment type="function">
    <text evidence="2">Catalyzes the formation of N(4)-acetylcytidine (ac(4)C) at the wobble position of elongator tRNA(Met), using acetate and ATP as substrates. First activates an acetate ion to form acetyladenylate (Ac-AMP) and then transfers the acetyl group to tRNA to form ac(4)C34.</text>
</comment>
<dbReference type="InterPro" id="IPR014729">
    <property type="entry name" value="Rossmann-like_a/b/a_fold"/>
</dbReference>
<comment type="catalytic activity">
    <reaction evidence="2">
        <text>cytidine(34) in elongator tRNA(Met) + acetate + ATP = N(4)-acetylcytidine(34) in elongator tRNA(Met) + AMP + diphosphate</text>
        <dbReference type="Rhea" id="RHEA:58144"/>
        <dbReference type="Rhea" id="RHEA-COMP:10693"/>
        <dbReference type="Rhea" id="RHEA-COMP:10694"/>
        <dbReference type="ChEBI" id="CHEBI:30089"/>
        <dbReference type="ChEBI" id="CHEBI:30616"/>
        <dbReference type="ChEBI" id="CHEBI:33019"/>
        <dbReference type="ChEBI" id="CHEBI:74900"/>
        <dbReference type="ChEBI" id="CHEBI:82748"/>
        <dbReference type="ChEBI" id="CHEBI:456215"/>
    </reaction>
</comment>
<dbReference type="Gene3D" id="3.40.50.620">
    <property type="entry name" value="HUPs"/>
    <property type="match status" value="1"/>
</dbReference>
<keyword evidence="2" id="KW-0820">tRNA-binding</keyword>
<evidence type="ECO:0000256" key="2">
    <source>
        <dbReference type="HAMAP-Rule" id="MF_01539"/>
    </source>
</evidence>
<dbReference type="GO" id="GO:0005524">
    <property type="term" value="F:ATP binding"/>
    <property type="evidence" value="ECO:0007669"/>
    <property type="project" value="UniProtKB-KW"/>
</dbReference>
<dbReference type="GO" id="GO:0000049">
    <property type="term" value="F:tRNA binding"/>
    <property type="evidence" value="ECO:0007669"/>
    <property type="project" value="UniProtKB-KW"/>
</dbReference>
<comment type="similarity">
    <text evidence="2">Belongs to the TmcAL family.</text>
</comment>
<keyword evidence="2" id="KW-0963">Cytoplasm</keyword>
<dbReference type="Proteomes" id="UP000194903">
    <property type="component" value="Unassembled WGS sequence"/>
</dbReference>
<evidence type="ECO:0000313" key="4">
    <source>
        <dbReference type="Proteomes" id="UP000194903"/>
    </source>
</evidence>
<feature type="binding site" evidence="2">
    <location>
        <position position="103"/>
    </location>
    <ligand>
        <name>ATP</name>
        <dbReference type="ChEBI" id="CHEBI:30616"/>
    </ligand>
</feature>
<feature type="binding site" evidence="2">
    <location>
        <position position="161"/>
    </location>
    <ligand>
        <name>ATP</name>
        <dbReference type="ChEBI" id="CHEBI:30616"/>
    </ligand>
</feature>
<comment type="caution">
    <text evidence="3">The sequence shown here is derived from an EMBL/GenBank/DDBJ whole genome shotgun (WGS) entry which is preliminary data.</text>
</comment>
<evidence type="ECO:0000313" key="3">
    <source>
        <dbReference type="EMBL" id="OUM20863.1"/>
    </source>
</evidence>
<dbReference type="OrthoDB" id="9769796at2"/>
<name>A0A252F516_9FIRM</name>
<dbReference type="SUPFAM" id="SSF52374">
    <property type="entry name" value="Nucleotidylyl transferase"/>
    <property type="match status" value="1"/>
</dbReference>
<dbReference type="AlphaFoldDB" id="A0A252F516"/>
<keyword evidence="2" id="KW-0436">Ligase</keyword>
<evidence type="ECO:0000256" key="1">
    <source>
        <dbReference type="ARBA" id="ARBA00022694"/>
    </source>
</evidence>
<feature type="binding site" evidence="2">
    <location>
        <position position="186"/>
    </location>
    <ligand>
        <name>ATP</name>
        <dbReference type="ChEBI" id="CHEBI:30616"/>
    </ligand>
</feature>
<dbReference type="GO" id="GO:0006400">
    <property type="term" value="P:tRNA modification"/>
    <property type="evidence" value="ECO:0007669"/>
    <property type="project" value="UniProtKB-UniRule"/>
</dbReference>
<keyword evidence="1 2" id="KW-0819">tRNA processing</keyword>
<keyword evidence="4" id="KW-1185">Reference proteome</keyword>
<dbReference type="EC" id="6.3.4.-" evidence="2"/>
<reference evidence="3 4" key="1">
    <citation type="submission" date="2017-05" db="EMBL/GenBank/DDBJ databases">
        <title>Butyricicoccus porcorum sp. nov. a butyrate-producing bacterium from the swine intestinal tract.</title>
        <authorList>
            <person name="Trachsel J."/>
            <person name="Humphrey S."/>
            <person name="Allen H.K."/>
        </authorList>
    </citation>
    <scope>NUCLEOTIDE SEQUENCE [LARGE SCALE GENOMIC DNA]</scope>
    <source>
        <strain evidence="3">BB10</strain>
    </source>
</reference>
<protein>
    <recommendedName>
        <fullName evidence="2">tRNA(Met) cytidine acetate ligase</fullName>
        <ecNumber evidence="2">6.3.4.-</ecNumber>
    </recommendedName>
</protein>
<comment type="caution">
    <text evidence="2">Lacks conserved residue(s) required for the propagation of feature annotation.</text>
</comment>
<sequence length="392" mass="43002">MNICAIITEYNPFHAGHAYQIEGVRRRLPDCAVISLMSGNYVQRGEPAIWDKYLRAACAVDAGGPDLVLELPLTAALSSAEGFAQGGIHLAAALGCVTHLSFGCETGTEEYLMQLAACLNTDEFSARLRALLPNSASYAHAAAAAAQELCPQAASLLDSPNDLLAVQYCRFLQQICPGVQPIAVRRRGAAHDGTPEDGIPSASHVRRLLRAGRADEAFDLLPSACRERGSVARRHSWDDLASAVLPYLRRLTPEDIRALPGVSEGLENRFYQACQKAQTLDELWDRVRSRRHPLSRVRRLVLCAYLGITQELTALPPAFVTVLAMNTRGREVLRTMKQTCSLPVIVKPTQARTLTGTAARLWNLTLSADDQFYFPAPAGTSWTQTPFYRRPY</sequence>
<organism evidence="3 4">
    <name type="scientific">Butyricicoccus porcorum</name>
    <dbReference type="NCBI Taxonomy" id="1945634"/>
    <lineage>
        <taxon>Bacteria</taxon>
        <taxon>Bacillati</taxon>
        <taxon>Bacillota</taxon>
        <taxon>Clostridia</taxon>
        <taxon>Eubacteriales</taxon>
        <taxon>Butyricicoccaceae</taxon>
        <taxon>Butyricicoccus</taxon>
    </lineage>
</organism>
<dbReference type="PANTHER" id="PTHR37825:SF1">
    <property type="entry name" value="TRNA(MET) CYTIDINE ACETATE LIGASE"/>
    <property type="match status" value="1"/>
</dbReference>
<dbReference type="GO" id="GO:0005737">
    <property type="term" value="C:cytoplasm"/>
    <property type="evidence" value="ECO:0007669"/>
    <property type="project" value="UniProtKB-SubCell"/>
</dbReference>
<dbReference type="Pfam" id="PF05636">
    <property type="entry name" value="HIGH_NTase1"/>
    <property type="match status" value="1"/>
</dbReference>
<dbReference type="GO" id="GO:0016879">
    <property type="term" value="F:ligase activity, forming carbon-nitrogen bonds"/>
    <property type="evidence" value="ECO:0007669"/>
    <property type="project" value="UniProtKB-UniRule"/>
</dbReference>
<dbReference type="InterPro" id="IPR008513">
    <property type="entry name" value="tRNA(Met)_cyd_acetate_ligase"/>
</dbReference>
<accession>A0A252F516</accession>
<comment type="subcellular location">
    <subcellularLocation>
        <location evidence="2">Cytoplasm</location>
    </subcellularLocation>
</comment>
<keyword evidence="2" id="KW-0694">RNA-binding</keyword>
<feature type="binding site" evidence="2">
    <location>
        <begin position="7"/>
        <end position="20"/>
    </location>
    <ligand>
        <name>ATP</name>
        <dbReference type="ChEBI" id="CHEBI:30616"/>
    </ligand>
</feature>
<dbReference type="HAMAP" id="MF_01539">
    <property type="entry name" value="TmcAL"/>
    <property type="match status" value="1"/>
</dbReference>
<keyword evidence="2" id="KW-0547">Nucleotide-binding</keyword>
<gene>
    <name evidence="2" type="primary">tmcAL</name>
    <name evidence="3" type="ORF">CBW42_04540</name>
</gene>
<dbReference type="PANTHER" id="PTHR37825">
    <property type="entry name" value="TRNA(MET) CYTIDINE ACETATE LIGASE"/>
    <property type="match status" value="1"/>
</dbReference>
<dbReference type="EMBL" id="NHOC01000004">
    <property type="protein sequence ID" value="OUM20863.1"/>
    <property type="molecule type" value="Genomic_DNA"/>
</dbReference>
<dbReference type="RefSeq" id="WP_087018204.1">
    <property type="nucleotide sequence ID" value="NZ_NHOC01000004.1"/>
</dbReference>
<proteinExistence type="inferred from homology"/>